<dbReference type="InterPro" id="IPR043519">
    <property type="entry name" value="NT_sf"/>
</dbReference>
<feature type="compositionally biased region" description="Polar residues" evidence="1">
    <location>
        <begin position="150"/>
        <end position="161"/>
    </location>
</feature>
<dbReference type="PANTHER" id="PTHR12271:SF40">
    <property type="entry name" value="POLY(A) RNA POLYMERASE GLD2"/>
    <property type="match status" value="1"/>
</dbReference>
<feature type="compositionally biased region" description="Basic and acidic residues" evidence="1">
    <location>
        <begin position="794"/>
        <end position="804"/>
    </location>
</feature>
<dbReference type="InterPro" id="IPR008921">
    <property type="entry name" value="DNA_pol3_clamp-load_cplx_C"/>
</dbReference>
<dbReference type="SUPFAM" id="SSF52540">
    <property type="entry name" value="P-loop containing nucleoside triphosphate hydrolases"/>
    <property type="match status" value="1"/>
</dbReference>
<evidence type="ECO:0000313" key="3">
    <source>
        <dbReference type="EMBL" id="GAC72867.1"/>
    </source>
</evidence>
<evidence type="ECO:0000256" key="1">
    <source>
        <dbReference type="SAM" id="MobiDB-lite"/>
    </source>
</evidence>
<dbReference type="Pfam" id="PF21960">
    <property type="entry name" value="RCF1-5-like_lid"/>
    <property type="match status" value="1"/>
</dbReference>
<protein>
    <submittedName>
        <fullName evidence="3">Replication factor C, subunit RFC3</fullName>
    </submittedName>
</protein>
<dbReference type="GO" id="GO:0010605">
    <property type="term" value="P:negative regulation of macromolecule metabolic process"/>
    <property type="evidence" value="ECO:0007669"/>
    <property type="project" value="UniProtKB-ARBA"/>
</dbReference>
<evidence type="ECO:0000259" key="2">
    <source>
        <dbReference type="Pfam" id="PF22600"/>
    </source>
</evidence>
<dbReference type="SUPFAM" id="SSF81301">
    <property type="entry name" value="Nucleotidyltransferase"/>
    <property type="match status" value="1"/>
</dbReference>
<name>M9MDT4_PSEA3</name>
<dbReference type="Gene3D" id="1.20.272.10">
    <property type="match status" value="1"/>
</dbReference>
<dbReference type="CDD" id="cd05402">
    <property type="entry name" value="NT_PAP_TUTase"/>
    <property type="match status" value="1"/>
</dbReference>
<feature type="compositionally biased region" description="Basic and acidic residues" evidence="1">
    <location>
        <begin position="843"/>
        <end position="868"/>
    </location>
</feature>
<accession>M9MDT4</accession>
<dbReference type="InterPro" id="IPR027417">
    <property type="entry name" value="P-loop_NTPase"/>
</dbReference>
<feature type="compositionally biased region" description="Basic and acidic residues" evidence="1">
    <location>
        <begin position="167"/>
        <end position="187"/>
    </location>
</feature>
<evidence type="ECO:0000313" key="4">
    <source>
        <dbReference type="Proteomes" id="UP000011976"/>
    </source>
</evidence>
<dbReference type="STRING" id="1151754.M9MDT4"/>
<dbReference type="InterPro" id="IPR054708">
    <property type="entry name" value="MTPAP-like_central"/>
</dbReference>
<feature type="region of interest" description="Disordered" evidence="1">
    <location>
        <begin position="116"/>
        <end position="187"/>
    </location>
</feature>
<feature type="region of interest" description="Disordered" evidence="1">
    <location>
        <begin position="54"/>
        <end position="95"/>
    </location>
</feature>
<dbReference type="Pfam" id="PF22534">
    <property type="entry name" value="RFC_C"/>
    <property type="match status" value="1"/>
</dbReference>
<dbReference type="Gene3D" id="1.10.1410.10">
    <property type="match status" value="1"/>
</dbReference>
<dbReference type="FunFam" id="1.20.272.10:FF:000002">
    <property type="entry name" value="Replication factor C subunit 3"/>
    <property type="match status" value="1"/>
</dbReference>
<dbReference type="Proteomes" id="UP000011976">
    <property type="component" value="Unassembled WGS sequence"/>
</dbReference>
<proteinExistence type="predicted"/>
<dbReference type="GO" id="GO:0003677">
    <property type="term" value="F:DNA binding"/>
    <property type="evidence" value="ECO:0007669"/>
    <property type="project" value="InterPro"/>
</dbReference>
<feature type="compositionally biased region" description="Polar residues" evidence="1">
    <location>
        <begin position="80"/>
        <end position="93"/>
    </location>
</feature>
<gene>
    <name evidence="3" type="ORF">PANT_7c00310</name>
</gene>
<feature type="region of interest" description="Disordered" evidence="1">
    <location>
        <begin position="535"/>
        <end position="569"/>
    </location>
</feature>
<dbReference type="Pfam" id="PF22600">
    <property type="entry name" value="MTPAP-like_central"/>
    <property type="match status" value="1"/>
</dbReference>
<feature type="region of interest" description="Disordered" evidence="1">
    <location>
        <begin position="769"/>
        <end position="823"/>
    </location>
</feature>
<dbReference type="GO" id="GO:0006271">
    <property type="term" value="P:DNA strand elongation involved in DNA replication"/>
    <property type="evidence" value="ECO:0007669"/>
    <property type="project" value="UniProtKB-ARBA"/>
</dbReference>
<feature type="compositionally biased region" description="Basic and acidic residues" evidence="1">
    <location>
        <begin position="777"/>
        <end position="786"/>
    </location>
</feature>
<feature type="region of interest" description="Disordered" evidence="1">
    <location>
        <begin position="839"/>
        <end position="896"/>
    </location>
</feature>
<dbReference type="SUPFAM" id="SSF81631">
    <property type="entry name" value="PAP/OAS1 substrate-binding domain"/>
    <property type="match status" value="1"/>
</dbReference>
<organism evidence="3 4">
    <name type="scientific">Pseudozyma antarctica (strain T-34)</name>
    <name type="common">Yeast</name>
    <name type="synonym">Candida antarctica</name>
    <dbReference type="NCBI Taxonomy" id="1151754"/>
    <lineage>
        <taxon>Eukaryota</taxon>
        <taxon>Fungi</taxon>
        <taxon>Dikarya</taxon>
        <taxon>Basidiomycota</taxon>
        <taxon>Ustilaginomycotina</taxon>
        <taxon>Ustilaginomycetes</taxon>
        <taxon>Ustilaginales</taxon>
        <taxon>Ustilaginaceae</taxon>
        <taxon>Moesziomyces</taxon>
    </lineage>
</organism>
<dbReference type="SUPFAM" id="SSF48019">
    <property type="entry name" value="post-AAA+ oligomerization domain-like"/>
    <property type="match status" value="1"/>
</dbReference>
<dbReference type="OrthoDB" id="761538at2759"/>
<feature type="domain" description="Poly(A) RNA polymerase mitochondrial-like central palm" evidence="2">
    <location>
        <begin position="302"/>
        <end position="458"/>
    </location>
</feature>
<sequence length="1296" mass="143673">MDGIVYPQQGESSKGHYAAFSHGGVKGFLPAMNPSSQSELERLPTIEFSASQGFFGQLDSSPTPRPPLSSDPSTSPTLHTHYQSPYATSSRTALSGMDPMSTLGHGSHPAFTRFRDHQQQNSPPARSIPDAKLWNDPAVRGDPIGAGVKATSQTRGSNPTPQMRVDLPSHHLDSEDRARRAAEVDRRNKLREQEKVRRKLEIQKQIDDGFAALSMETANPLQQLQAKRDEEDKLRRRRVLEQEIQNGITAIQQERTRQRARVESDRQACRQWLSDLQPAKASAGTSTASHVIDAIDPYLALGRQIRGFWNHSRPPAAAHLRRDEVVADVQRAIDRKWPGQNLKVAAFGSSVTGLLTASSDLDLVLLDPTRPYGVGTPPDLCGSPKGFVRHSAGMPDWYSVHQVAHALRNSNKFAPVQPISGANVPIVKMVHGKHGIPADININERFGLFNSQLISAYADLQPGLVRPLIFFLKHWYAQRDLNDPAGKTGSMTFSSYTIALKALQVLQVEGLLPNLQSPPLLNSLQIHPSFLFARPKRPRRRNEKKSTAASDEAVRGGLNGSWRAQQGPTAPKPYDVTFVRSQIDASPYRAKALAIAEQSDDAPLASAPSPSSTDGADRLLGKMLVAFLRFYSRLDRKAQAISLVNGSPIQRRQSSQPRHILFDSADEDETSEHGEHSADGAEADVWAGDELVVQDPFIVDRNTSRNIKSKSIERWQSELDHALHFLGFDGRGSAPSATKLDDVPLLLDLCIPPDVAAFMEVDDVGSRASAKGRHAAKSKEPWRSQEEAQAQAREIAKQAAEKLRSEKKRRANRAKPSEARNLREEAAMVQDIVNDMHPVQVSDSKEDKNQHDVVPDRRQEHVPGRHDLIPSMFSVAPSTGKASAPTRGSVHHDTNGLHTSEHLAQDLALSPTVSSGTSKTDETSSSEDLDLVALRLKYGDRFDASALQLHQLRSPSTQSFLRPCCSSTSTGQRLCRSSTTTTICRSAFRPWPAMKTFRTFSCTDHQELARRHASHVSYESFTALAHTRFAMLALDRLCLKIDQRVFVTPSNRKIDVNIVSSNYHIELTPSDAGIYDRLVIQDILKEIAQTQNVDLNAKHRFKVVVINEADSLSRDAQSALRRTMEKYMANLRLMRTVLTHVAKKERFTIPDAVQTQICDDCNGNLRKAMLVLEALRMQSPDLSAGIGIAKPDWEIYITKTADLILSDPSPQNLLAVRSKLYELLVHAIPPTLILKHLTDNLVQKVDSQVRPAIVQKAAFYELRTRTGSKVIFHLEAFVAAVMHIQKSFLLGMSWDD</sequence>
<dbReference type="GO" id="GO:0016779">
    <property type="term" value="F:nucleotidyltransferase activity"/>
    <property type="evidence" value="ECO:0007669"/>
    <property type="project" value="UniProtKB-ARBA"/>
</dbReference>
<dbReference type="EMBL" id="DF196773">
    <property type="protein sequence ID" value="GAC72867.1"/>
    <property type="molecule type" value="Genomic_DNA"/>
</dbReference>
<reference evidence="4" key="1">
    <citation type="journal article" date="2013" name="Genome Announc.">
        <title>Genome sequence of the basidiomycetous yeast Pseudozyma antarctica T-34, a producer of the glycolipid biosurfactants mannosylerythritol lipids.</title>
        <authorList>
            <person name="Morita T."/>
            <person name="Koike H."/>
            <person name="Koyama Y."/>
            <person name="Hagiwara H."/>
            <person name="Ito E."/>
            <person name="Fukuoka T."/>
            <person name="Imura T."/>
            <person name="Machida M."/>
            <person name="Kitamoto D."/>
        </authorList>
    </citation>
    <scope>NUCLEOTIDE SEQUENCE [LARGE SCALE GENOMIC DNA]</scope>
    <source>
        <strain evidence="4">T-34</strain>
    </source>
</reference>
<dbReference type="GO" id="GO:0031123">
    <property type="term" value="P:RNA 3'-end processing"/>
    <property type="evidence" value="ECO:0007669"/>
    <property type="project" value="TreeGrafter"/>
</dbReference>
<dbReference type="Gene3D" id="3.30.460.10">
    <property type="entry name" value="Beta Polymerase, domain 2"/>
    <property type="match status" value="1"/>
</dbReference>
<dbReference type="Gene3D" id="3.40.50.300">
    <property type="entry name" value="P-loop containing nucleotide triphosphate hydrolases"/>
    <property type="match status" value="1"/>
</dbReference>
<dbReference type="FunFam" id="1.10.8.60:FF:000030">
    <property type="entry name" value="replication factor C subunit 3"/>
    <property type="match status" value="1"/>
</dbReference>
<dbReference type="Gene3D" id="1.10.8.60">
    <property type="match status" value="1"/>
</dbReference>
<dbReference type="PANTHER" id="PTHR12271">
    <property type="entry name" value="POLY A POLYMERASE CID PAP -RELATED"/>
    <property type="match status" value="1"/>
</dbReference>